<protein>
    <recommendedName>
        <fullName evidence="1">Integrase catalytic domain-containing protein</fullName>
    </recommendedName>
</protein>
<name>A0A8X6TTI7_NEPPI</name>
<accession>A0A8X6TTI7</accession>
<evidence type="ECO:0000313" key="3">
    <source>
        <dbReference type="Proteomes" id="UP000887013"/>
    </source>
</evidence>
<reference evidence="2" key="1">
    <citation type="submission" date="2020-08" db="EMBL/GenBank/DDBJ databases">
        <title>Multicomponent nature underlies the extraordinary mechanical properties of spider dragline silk.</title>
        <authorList>
            <person name="Kono N."/>
            <person name="Nakamura H."/>
            <person name="Mori M."/>
            <person name="Yoshida Y."/>
            <person name="Ohtoshi R."/>
            <person name="Malay A.D."/>
            <person name="Moran D.A.P."/>
            <person name="Tomita M."/>
            <person name="Numata K."/>
            <person name="Arakawa K."/>
        </authorList>
    </citation>
    <scope>NUCLEOTIDE SEQUENCE</scope>
</reference>
<evidence type="ECO:0000313" key="2">
    <source>
        <dbReference type="EMBL" id="GFT54484.1"/>
    </source>
</evidence>
<dbReference type="OrthoDB" id="425619at2759"/>
<dbReference type="GO" id="GO:0003676">
    <property type="term" value="F:nucleic acid binding"/>
    <property type="evidence" value="ECO:0007669"/>
    <property type="project" value="InterPro"/>
</dbReference>
<gene>
    <name evidence="2" type="ORF">NPIL_534201</name>
</gene>
<dbReference type="AlphaFoldDB" id="A0A8X6TTI7"/>
<dbReference type="SUPFAM" id="SSF53098">
    <property type="entry name" value="Ribonuclease H-like"/>
    <property type="match status" value="1"/>
</dbReference>
<dbReference type="EMBL" id="BMAW01066305">
    <property type="protein sequence ID" value="GFT54484.1"/>
    <property type="molecule type" value="Genomic_DNA"/>
</dbReference>
<keyword evidence="3" id="KW-1185">Reference proteome</keyword>
<dbReference type="Gene3D" id="3.30.420.10">
    <property type="entry name" value="Ribonuclease H-like superfamily/Ribonuclease H"/>
    <property type="match status" value="1"/>
</dbReference>
<dbReference type="InterPro" id="IPR036397">
    <property type="entry name" value="RNaseH_sf"/>
</dbReference>
<evidence type="ECO:0000259" key="1">
    <source>
        <dbReference type="PROSITE" id="PS50994"/>
    </source>
</evidence>
<comment type="caution">
    <text evidence="2">The sequence shown here is derived from an EMBL/GenBank/DDBJ whole genome shotgun (WGS) entry which is preliminary data.</text>
</comment>
<dbReference type="PROSITE" id="PS50994">
    <property type="entry name" value="INTEGRASE"/>
    <property type="match status" value="1"/>
</dbReference>
<dbReference type="GO" id="GO:0015074">
    <property type="term" value="P:DNA integration"/>
    <property type="evidence" value="ECO:0007669"/>
    <property type="project" value="InterPro"/>
</dbReference>
<dbReference type="InterPro" id="IPR012337">
    <property type="entry name" value="RNaseH-like_sf"/>
</dbReference>
<dbReference type="InterPro" id="IPR001584">
    <property type="entry name" value="Integrase_cat-core"/>
</dbReference>
<dbReference type="Proteomes" id="UP000887013">
    <property type="component" value="Unassembled WGS sequence"/>
</dbReference>
<feature type="domain" description="Integrase catalytic" evidence="1">
    <location>
        <begin position="1"/>
        <end position="104"/>
    </location>
</feature>
<sequence length="104" mass="11801">MLVQIDHATRCVITTPSAFLVTYTVTDTFYHNITLRYEQPSMYLSDRGTVCAFDVRHTQRILQKYGITQFMTPPYSPQANSIIERANGIIASTSKKIIDKNPGK</sequence>
<proteinExistence type="predicted"/>
<organism evidence="2 3">
    <name type="scientific">Nephila pilipes</name>
    <name type="common">Giant wood spider</name>
    <name type="synonym">Nephila maculata</name>
    <dbReference type="NCBI Taxonomy" id="299642"/>
    <lineage>
        <taxon>Eukaryota</taxon>
        <taxon>Metazoa</taxon>
        <taxon>Ecdysozoa</taxon>
        <taxon>Arthropoda</taxon>
        <taxon>Chelicerata</taxon>
        <taxon>Arachnida</taxon>
        <taxon>Araneae</taxon>
        <taxon>Araneomorphae</taxon>
        <taxon>Entelegynae</taxon>
        <taxon>Araneoidea</taxon>
        <taxon>Nephilidae</taxon>
        <taxon>Nephila</taxon>
    </lineage>
</organism>